<dbReference type="PANTHER" id="PTHR36849">
    <property type="entry name" value="CYTOPLASMIC PROTEIN-RELATED"/>
    <property type="match status" value="1"/>
</dbReference>
<dbReference type="Pfam" id="PF22752">
    <property type="entry name" value="DUF488-N3i"/>
    <property type="match status" value="1"/>
</dbReference>
<dbReference type="InterPro" id="IPR052552">
    <property type="entry name" value="YeaO-like"/>
</dbReference>
<organism evidence="1 2">
    <name type="scientific">Luteibacter yeojuensis</name>
    <dbReference type="NCBI Taxonomy" id="345309"/>
    <lineage>
        <taxon>Bacteria</taxon>
        <taxon>Pseudomonadati</taxon>
        <taxon>Pseudomonadota</taxon>
        <taxon>Gammaproteobacteria</taxon>
        <taxon>Lysobacterales</taxon>
        <taxon>Rhodanobacteraceae</taxon>
        <taxon>Luteibacter</taxon>
    </lineage>
</organism>
<dbReference type="EMBL" id="JAAQTL010000001">
    <property type="protein sequence ID" value="NID15036.1"/>
    <property type="molecule type" value="Genomic_DNA"/>
</dbReference>
<sequence length="116" mass="13747">MPTISIKRVYEEPGHREGMRILVDRLWPRGLTKEKAAVDLWMKDVAPSPSLRTWFDHREDRFEEFSRRYVAELEHNPAAAELRTLARKRKVTFVYGARDGRINHAAVLAEWMRRET</sequence>
<dbReference type="AlphaFoldDB" id="A0A7X5QTA2"/>
<dbReference type="Proteomes" id="UP000518878">
    <property type="component" value="Unassembled WGS sequence"/>
</dbReference>
<keyword evidence="2" id="KW-1185">Reference proteome</keyword>
<evidence type="ECO:0000313" key="1">
    <source>
        <dbReference type="EMBL" id="NID15036.1"/>
    </source>
</evidence>
<comment type="caution">
    <text evidence="1">The sequence shown here is derived from an EMBL/GenBank/DDBJ whole genome shotgun (WGS) entry which is preliminary data.</text>
</comment>
<dbReference type="PANTHER" id="PTHR36849:SF1">
    <property type="entry name" value="CYTOPLASMIC PROTEIN"/>
    <property type="match status" value="1"/>
</dbReference>
<gene>
    <name evidence="1" type="ORF">HBF32_06080</name>
</gene>
<dbReference type="RefSeq" id="WP_166698813.1">
    <property type="nucleotide sequence ID" value="NZ_JAAQTL010000001.1"/>
</dbReference>
<accession>A0A7X5QTA2</accession>
<evidence type="ECO:0000313" key="2">
    <source>
        <dbReference type="Proteomes" id="UP000518878"/>
    </source>
</evidence>
<name>A0A7X5QTA2_9GAMM</name>
<protein>
    <submittedName>
        <fullName evidence="1">DUF488 family protein</fullName>
    </submittedName>
</protein>
<proteinExistence type="predicted"/>
<reference evidence="1 2" key="1">
    <citation type="journal article" date="2006" name="Int. J. Syst. Evol. Microbiol.">
        <title>Dyella yeojuensis sp. nov., isolated from greenhouse soil in Korea.</title>
        <authorList>
            <person name="Kim B.Y."/>
            <person name="Weon H.Y."/>
            <person name="Lee K.H."/>
            <person name="Seok S.J."/>
            <person name="Kwon S.W."/>
            <person name="Go S.J."/>
            <person name="Stackebrandt E."/>
        </authorList>
    </citation>
    <scope>NUCLEOTIDE SEQUENCE [LARGE SCALE GENOMIC DNA]</scope>
    <source>
        <strain evidence="1 2">DSM 17673</strain>
    </source>
</reference>